<proteinExistence type="predicted"/>
<protein>
    <submittedName>
        <fullName evidence="1">Uncharacterized protein</fullName>
    </submittedName>
</protein>
<dbReference type="AlphaFoldDB" id="A0A7G9Z3F3"/>
<accession>A0A7G9Z3F3</accession>
<sequence length="134" mass="15337">MWCSSFKGLPPNNSLHPTVLSWSTNMCFAAKLTYWHDLCILGKPRASGEFERNDDWWIGYVEELPGANTQRVGRSRKPRENPKDAVAMVIEANRELTLPPCSPLFYHRIYQHPPRICPRSIQYTRPPSADAPAI</sequence>
<dbReference type="SUPFAM" id="SSF143100">
    <property type="entry name" value="TTHA1013/TTHA0281-like"/>
    <property type="match status" value="1"/>
</dbReference>
<organism evidence="1">
    <name type="scientific">Candidatus Methanophaga sp. ANME-1 ERB7</name>
    <dbReference type="NCBI Taxonomy" id="2759913"/>
    <lineage>
        <taxon>Archaea</taxon>
        <taxon>Methanobacteriati</taxon>
        <taxon>Methanobacteriota</taxon>
        <taxon>Stenosarchaea group</taxon>
        <taxon>Methanomicrobia</taxon>
        <taxon>Candidatus Methanophagales</taxon>
        <taxon>Candidatus Methanophagaceae</taxon>
        <taxon>Candidatus Methanophaga</taxon>
    </lineage>
</organism>
<dbReference type="EMBL" id="MT631592">
    <property type="protein sequence ID" value="QNO54787.1"/>
    <property type="molecule type" value="Genomic_DNA"/>
</dbReference>
<name>A0A7G9Z3F3_9EURY</name>
<gene>
    <name evidence="1" type="ORF">PNEAJHEF_00011</name>
</gene>
<dbReference type="InterPro" id="IPR035069">
    <property type="entry name" value="TTHA1013/TTHA0281-like"/>
</dbReference>
<reference evidence="1" key="1">
    <citation type="submission" date="2020-06" db="EMBL/GenBank/DDBJ databases">
        <title>Unique genomic features of the anaerobic methanotrophic archaea.</title>
        <authorList>
            <person name="Chadwick G.L."/>
            <person name="Skennerton C.T."/>
            <person name="Laso-Perez R."/>
            <person name="Leu A.O."/>
            <person name="Speth D.R."/>
            <person name="Yu H."/>
            <person name="Morgan-Lang C."/>
            <person name="Hatzenpichler R."/>
            <person name="Goudeau D."/>
            <person name="Malmstrom R."/>
            <person name="Brazelton W.J."/>
            <person name="Woyke T."/>
            <person name="Hallam S.J."/>
            <person name="Tyson G.W."/>
            <person name="Wegener G."/>
            <person name="Boetius A."/>
            <person name="Orphan V."/>
        </authorList>
    </citation>
    <scope>NUCLEOTIDE SEQUENCE</scope>
</reference>
<evidence type="ECO:0000313" key="1">
    <source>
        <dbReference type="EMBL" id="QNO54787.1"/>
    </source>
</evidence>